<proteinExistence type="predicted"/>
<evidence type="ECO:0000313" key="2">
    <source>
        <dbReference type="Proteomes" id="UP000636960"/>
    </source>
</evidence>
<evidence type="ECO:0000313" key="1">
    <source>
        <dbReference type="EMBL" id="GIF01562.1"/>
    </source>
</evidence>
<organism evidence="1 2">
    <name type="scientific">Paractinoplanes rishiriensis</name>
    <dbReference type="NCBI Taxonomy" id="1050105"/>
    <lineage>
        <taxon>Bacteria</taxon>
        <taxon>Bacillati</taxon>
        <taxon>Actinomycetota</taxon>
        <taxon>Actinomycetes</taxon>
        <taxon>Micromonosporales</taxon>
        <taxon>Micromonosporaceae</taxon>
        <taxon>Paractinoplanes</taxon>
    </lineage>
</organism>
<sequence length="70" mass="7454">MGSQAVRAASKIIKIQRMRLAGASGNARQNGLEECLLRFPASAFVRHQNAGYPGASRVDLSDPAAARRTS</sequence>
<name>A0A919KCY6_9ACTN</name>
<accession>A0A919KCY6</accession>
<dbReference type="EMBL" id="BOMV01000106">
    <property type="protein sequence ID" value="GIF01562.1"/>
    <property type="molecule type" value="Genomic_DNA"/>
</dbReference>
<keyword evidence="2" id="KW-1185">Reference proteome</keyword>
<comment type="caution">
    <text evidence="1">The sequence shown here is derived from an EMBL/GenBank/DDBJ whole genome shotgun (WGS) entry which is preliminary data.</text>
</comment>
<protein>
    <submittedName>
        <fullName evidence="1">Uncharacterized protein</fullName>
    </submittedName>
</protein>
<reference evidence="1" key="1">
    <citation type="submission" date="2021-01" db="EMBL/GenBank/DDBJ databases">
        <title>Whole genome shotgun sequence of Actinoplanes rishiriensis NBRC 108556.</title>
        <authorList>
            <person name="Komaki H."/>
            <person name="Tamura T."/>
        </authorList>
    </citation>
    <scope>NUCLEOTIDE SEQUENCE</scope>
    <source>
        <strain evidence="1">NBRC 108556</strain>
    </source>
</reference>
<dbReference type="AlphaFoldDB" id="A0A919KCY6"/>
<gene>
    <name evidence="1" type="ORF">Ari01nite_90260</name>
</gene>
<dbReference type="Proteomes" id="UP000636960">
    <property type="component" value="Unassembled WGS sequence"/>
</dbReference>